<keyword evidence="2" id="KW-1185">Reference proteome</keyword>
<dbReference type="OrthoDB" id="9780625at2"/>
<dbReference type="Pfam" id="PF02511">
    <property type="entry name" value="Thy1"/>
    <property type="match status" value="2"/>
</dbReference>
<dbReference type="RefSeq" id="WP_161259209.1">
    <property type="nucleotide sequence ID" value="NZ_WXEY01000017.1"/>
</dbReference>
<dbReference type="GO" id="GO:0006231">
    <property type="term" value="P:dTMP biosynthetic process"/>
    <property type="evidence" value="ECO:0007669"/>
    <property type="project" value="InterPro"/>
</dbReference>
<dbReference type="GO" id="GO:0050660">
    <property type="term" value="F:flavin adenine dinucleotide binding"/>
    <property type="evidence" value="ECO:0007669"/>
    <property type="project" value="InterPro"/>
</dbReference>
<comment type="caution">
    <text evidence="1">The sequence shown here is derived from an EMBL/GenBank/DDBJ whole genome shotgun (WGS) entry which is preliminary data.</text>
</comment>
<proteinExistence type="predicted"/>
<reference evidence="1 2" key="1">
    <citation type="submission" date="2020-01" db="EMBL/GenBank/DDBJ databases">
        <title>Whole-genome sequence of Heliobacterium undosum DSM 13378.</title>
        <authorList>
            <person name="Kyndt J.A."/>
            <person name="Meyer T.E."/>
        </authorList>
    </citation>
    <scope>NUCLEOTIDE SEQUENCE [LARGE SCALE GENOMIC DNA]</scope>
    <source>
        <strain evidence="1 2">DSM 13378</strain>
    </source>
</reference>
<dbReference type="GO" id="GO:0050797">
    <property type="term" value="F:thymidylate synthase (FAD) activity"/>
    <property type="evidence" value="ECO:0007669"/>
    <property type="project" value="InterPro"/>
</dbReference>
<evidence type="ECO:0000313" key="1">
    <source>
        <dbReference type="EMBL" id="MZP30683.1"/>
    </source>
</evidence>
<dbReference type="PANTHER" id="PTHR34934">
    <property type="entry name" value="FLAVIN-DEPENDENT THYMIDYLATE SYNTHASE"/>
    <property type="match status" value="1"/>
</dbReference>
<sequence>MTVANFEATGLDRIARWIERNRIKTIDALGLKQVLNTIHISFTLEGIDRVQSTLICELKDSYVQQSQRYVTLAADAYRLPQLDGEDRRKTEEITQKAFRLYAKMSQLKDPNAKGRPKAENYLYGIPIEDARYILPLSTKTNVSVAMSGDKLVDLFRLLNDKKYGAMFDEIRNELTAFLPEKLTALLPDEYDSDAEHEAIRDFHLEDLKKIDNENNLVLLSRFEDLDMKVGFGALTSTSKNTPSQEIARFGSEAANQARAVTQRVLGYGHESIAEQARTTFGMMCSLVTYHQQLRHRLSQNYRENLTELIRDAARPVKVPDSIRQSPFYSEFMELVEECRNWRRVIAQKYGDEKALSLLLNCDQIKLIIATNARIDIGMLADRTCMNAQWEIRELAIKKLKALRSLSEVLYERALPSCVLGKCREGKLSCGRQAEVKARFLPAD</sequence>
<protein>
    <submittedName>
        <fullName evidence="1">Thymidylate synthase thyx</fullName>
    </submittedName>
</protein>
<dbReference type="AlphaFoldDB" id="A0A845L353"/>
<dbReference type="InterPro" id="IPR036098">
    <property type="entry name" value="Thymidylate_synthase_ThyX_sf"/>
</dbReference>
<dbReference type="InterPro" id="IPR003669">
    <property type="entry name" value="Thymidylate_synthase_ThyX"/>
</dbReference>
<dbReference type="PANTHER" id="PTHR34934:SF1">
    <property type="entry name" value="FLAVIN-DEPENDENT THYMIDYLATE SYNTHASE"/>
    <property type="match status" value="1"/>
</dbReference>
<dbReference type="Gene3D" id="3.30.1360.170">
    <property type="match status" value="2"/>
</dbReference>
<dbReference type="PROSITE" id="PS51331">
    <property type="entry name" value="THYX"/>
    <property type="match status" value="2"/>
</dbReference>
<accession>A0A845L353</accession>
<organism evidence="1 2">
    <name type="scientific">Heliomicrobium undosum</name>
    <dbReference type="NCBI Taxonomy" id="121734"/>
    <lineage>
        <taxon>Bacteria</taxon>
        <taxon>Bacillati</taxon>
        <taxon>Bacillota</taxon>
        <taxon>Clostridia</taxon>
        <taxon>Eubacteriales</taxon>
        <taxon>Heliobacteriaceae</taxon>
        <taxon>Heliomicrobium</taxon>
    </lineage>
</organism>
<gene>
    <name evidence="1" type="ORF">GTO91_13270</name>
</gene>
<dbReference type="GO" id="GO:0004799">
    <property type="term" value="F:thymidylate synthase activity"/>
    <property type="evidence" value="ECO:0007669"/>
    <property type="project" value="TreeGrafter"/>
</dbReference>
<dbReference type="Proteomes" id="UP000463470">
    <property type="component" value="Unassembled WGS sequence"/>
</dbReference>
<evidence type="ECO:0000313" key="2">
    <source>
        <dbReference type="Proteomes" id="UP000463470"/>
    </source>
</evidence>
<dbReference type="GO" id="GO:0070402">
    <property type="term" value="F:NADPH binding"/>
    <property type="evidence" value="ECO:0007669"/>
    <property type="project" value="TreeGrafter"/>
</dbReference>
<dbReference type="EMBL" id="WXEY01000017">
    <property type="protein sequence ID" value="MZP30683.1"/>
    <property type="molecule type" value="Genomic_DNA"/>
</dbReference>
<dbReference type="CDD" id="cd20175">
    <property type="entry name" value="ThyX"/>
    <property type="match status" value="1"/>
</dbReference>
<dbReference type="SUPFAM" id="SSF69796">
    <property type="entry name" value="Thymidylate synthase-complementing protein Thy1"/>
    <property type="match status" value="2"/>
</dbReference>
<name>A0A845L353_9FIRM</name>